<reference evidence="1 2" key="1">
    <citation type="journal article" date="2016" name="Nat. Commun.">
        <title>Extremotolerant tardigrade genome and improved radiotolerance of human cultured cells by tardigrade-unique protein.</title>
        <authorList>
            <person name="Hashimoto T."/>
            <person name="Horikawa D.D."/>
            <person name="Saito Y."/>
            <person name="Kuwahara H."/>
            <person name="Kozuka-Hata H."/>
            <person name="Shin-I T."/>
            <person name="Minakuchi Y."/>
            <person name="Ohishi K."/>
            <person name="Motoyama A."/>
            <person name="Aizu T."/>
            <person name="Enomoto A."/>
            <person name="Kondo K."/>
            <person name="Tanaka S."/>
            <person name="Hara Y."/>
            <person name="Koshikawa S."/>
            <person name="Sagara H."/>
            <person name="Miura T."/>
            <person name="Yokobori S."/>
            <person name="Miyagawa K."/>
            <person name="Suzuki Y."/>
            <person name="Kubo T."/>
            <person name="Oyama M."/>
            <person name="Kohara Y."/>
            <person name="Fujiyama A."/>
            <person name="Arakawa K."/>
            <person name="Katayama T."/>
            <person name="Toyoda A."/>
            <person name="Kunieda T."/>
        </authorList>
    </citation>
    <scope>NUCLEOTIDE SEQUENCE [LARGE SCALE GENOMIC DNA]</scope>
    <source>
        <strain evidence="1 2">YOKOZUNA-1</strain>
    </source>
</reference>
<sequence>MFHSSEKIKVGIGFLPSCRLRYNRHLTDIMPRQKQRALKSRDEQFRSGVAVGGRYPLRFVAKLANGALAKTGRGEAGSVENYESGKTTKAERKAEFRYGKCKKSQFFQS</sequence>
<gene>
    <name evidence="1" type="primary">RvY_02107</name>
    <name evidence="1" type="synonym">RvY_02107.2</name>
    <name evidence="1" type="ORF">RvY_02107-2</name>
</gene>
<evidence type="ECO:0000313" key="1">
    <source>
        <dbReference type="EMBL" id="GAU89571.1"/>
    </source>
</evidence>
<organism evidence="1 2">
    <name type="scientific">Ramazzottius varieornatus</name>
    <name type="common">Water bear</name>
    <name type="synonym">Tardigrade</name>
    <dbReference type="NCBI Taxonomy" id="947166"/>
    <lineage>
        <taxon>Eukaryota</taxon>
        <taxon>Metazoa</taxon>
        <taxon>Ecdysozoa</taxon>
        <taxon>Tardigrada</taxon>
        <taxon>Eutardigrada</taxon>
        <taxon>Parachela</taxon>
        <taxon>Hypsibioidea</taxon>
        <taxon>Ramazzottiidae</taxon>
        <taxon>Ramazzottius</taxon>
    </lineage>
</organism>
<keyword evidence="2" id="KW-1185">Reference proteome</keyword>
<accession>A0A1D1UJF6</accession>
<dbReference type="AlphaFoldDB" id="A0A1D1UJF6"/>
<protein>
    <submittedName>
        <fullName evidence="1">Uncharacterized protein</fullName>
    </submittedName>
</protein>
<evidence type="ECO:0000313" key="2">
    <source>
        <dbReference type="Proteomes" id="UP000186922"/>
    </source>
</evidence>
<proteinExistence type="predicted"/>
<dbReference type="EMBL" id="BDGG01000001">
    <property type="protein sequence ID" value="GAU89571.1"/>
    <property type="molecule type" value="Genomic_DNA"/>
</dbReference>
<dbReference type="Proteomes" id="UP000186922">
    <property type="component" value="Unassembled WGS sequence"/>
</dbReference>
<name>A0A1D1UJF6_RAMVA</name>
<comment type="caution">
    <text evidence="1">The sequence shown here is derived from an EMBL/GenBank/DDBJ whole genome shotgun (WGS) entry which is preliminary data.</text>
</comment>